<sequence length="168" mass="18799">MKIAIIITGLSVAVTVVLISQVLRQEYNLHHTKTRMLEESAAMRTKEETIVKIKNKMKEVKTALTFLNTKVTELKKQKADDKTRGEELEKNLQTCNTEKVNAEKKKTETTEAIAKLKGKAAFSAKTTAQTDIQSLKQQILDRDKAICAFADTTKEEARKLCGVSEATK</sequence>
<reference evidence="2" key="1">
    <citation type="submission" date="2021-04" db="EMBL/GenBank/DDBJ databases">
        <authorList>
            <consortium name="Wellcome Sanger Institute Data Sharing"/>
        </authorList>
    </citation>
    <scope>NUCLEOTIDE SEQUENCE [LARGE SCALE GENOMIC DNA]</scope>
</reference>
<dbReference type="Proteomes" id="UP000472265">
    <property type="component" value="Chromosome 17"/>
</dbReference>
<reference evidence="2" key="2">
    <citation type="submission" date="2025-08" db="UniProtKB">
        <authorList>
            <consortium name="Ensembl"/>
        </authorList>
    </citation>
    <scope>IDENTIFICATION</scope>
</reference>
<dbReference type="OMA" id="RNQMVES"/>
<dbReference type="GeneTree" id="ENSGT00390000015721"/>
<evidence type="ECO:0000256" key="1">
    <source>
        <dbReference type="SAM" id="Coils"/>
    </source>
</evidence>
<name>A0A671X3P8_SPAAU</name>
<dbReference type="Ensembl" id="ENSSAUT00010045798.1">
    <property type="protein sequence ID" value="ENSSAUP00010043520.1"/>
    <property type="gene ID" value="ENSSAUG00010018257.1"/>
</dbReference>
<reference evidence="2" key="3">
    <citation type="submission" date="2025-09" db="UniProtKB">
        <authorList>
            <consortium name="Ensembl"/>
        </authorList>
    </citation>
    <scope>IDENTIFICATION</scope>
</reference>
<protein>
    <submittedName>
        <fullName evidence="2">Si:dkey-87o1.2</fullName>
    </submittedName>
</protein>
<dbReference type="InParanoid" id="A0A671X3P8"/>
<evidence type="ECO:0000313" key="3">
    <source>
        <dbReference type="Proteomes" id="UP000472265"/>
    </source>
</evidence>
<keyword evidence="3" id="KW-1185">Reference proteome</keyword>
<dbReference type="FunCoup" id="A0A671X3P8">
    <property type="interactions" value="67"/>
</dbReference>
<keyword evidence="1" id="KW-0175">Coiled coil</keyword>
<evidence type="ECO:0000313" key="2">
    <source>
        <dbReference type="Ensembl" id="ENSSAUP00010043520.1"/>
    </source>
</evidence>
<dbReference type="AlphaFoldDB" id="A0A671X3P8"/>
<proteinExistence type="predicted"/>
<organism evidence="2 3">
    <name type="scientific">Sparus aurata</name>
    <name type="common">Gilthead sea bream</name>
    <dbReference type="NCBI Taxonomy" id="8175"/>
    <lineage>
        <taxon>Eukaryota</taxon>
        <taxon>Metazoa</taxon>
        <taxon>Chordata</taxon>
        <taxon>Craniata</taxon>
        <taxon>Vertebrata</taxon>
        <taxon>Euteleostomi</taxon>
        <taxon>Actinopterygii</taxon>
        <taxon>Neopterygii</taxon>
        <taxon>Teleostei</taxon>
        <taxon>Neoteleostei</taxon>
        <taxon>Acanthomorphata</taxon>
        <taxon>Eupercaria</taxon>
        <taxon>Spariformes</taxon>
        <taxon>Sparidae</taxon>
        <taxon>Sparus</taxon>
    </lineage>
</organism>
<accession>A0A671X3P8</accession>
<feature type="coiled-coil region" evidence="1">
    <location>
        <begin position="43"/>
        <end position="119"/>
    </location>
</feature>